<name>A0A165ZU98_9EURY</name>
<keyword evidence="4" id="KW-1003">Cell membrane</keyword>
<keyword evidence="5 8" id="KW-0812">Transmembrane</keyword>
<dbReference type="InterPro" id="IPR038770">
    <property type="entry name" value="Na+/solute_symporter_sf"/>
</dbReference>
<feature type="transmembrane region" description="Helical" evidence="8">
    <location>
        <begin position="282"/>
        <end position="300"/>
    </location>
</feature>
<accession>A0A165ZU98</accession>
<feature type="transmembrane region" description="Helical" evidence="8">
    <location>
        <begin position="192"/>
        <end position="211"/>
    </location>
</feature>
<dbReference type="Proteomes" id="UP000077066">
    <property type="component" value="Unassembled WGS sequence"/>
</dbReference>
<reference evidence="9 10" key="1">
    <citation type="submission" date="2016-04" db="EMBL/GenBank/DDBJ databases">
        <title>Genome sequence of Methanobrevibacter filiformis DSM 11501.</title>
        <authorList>
            <person name="Poehlein A."/>
            <person name="Seedorf H."/>
            <person name="Daniel R."/>
        </authorList>
    </citation>
    <scope>NUCLEOTIDE SEQUENCE [LARGE SCALE GENOMIC DNA]</scope>
    <source>
        <strain evidence="9 10">DSM 11501</strain>
    </source>
</reference>
<comment type="caution">
    <text evidence="9">The sequence shown here is derived from an EMBL/GenBank/DDBJ whole genome shotgun (WGS) entry which is preliminary data.</text>
</comment>
<feature type="transmembrane region" description="Helical" evidence="8">
    <location>
        <begin position="161"/>
        <end position="186"/>
    </location>
</feature>
<keyword evidence="6 8" id="KW-1133">Transmembrane helix</keyword>
<dbReference type="AlphaFoldDB" id="A0A165ZU98"/>
<dbReference type="PATRIC" id="fig|55758.3.peg.1691"/>
<comment type="subcellular location">
    <subcellularLocation>
        <location evidence="1">Cell membrane</location>
        <topology evidence="1">Multi-pass membrane protein</topology>
    </subcellularLocation>
</comment>
<keyword evidence="10" id="KW-1185">Reference proteome</keyword>
<dbReference type="RefSeq" id="WP_066973247.1">
    <property type="nucleotide sequence ID" value="NZ_LWMT01000253.1"/>
</dbReference>
<feature type="transmembrane region" description="Helical" evidence="8">
    <location>
        <begin position="99"/>
        <end position="121"/>
    </location>
</feature>
<evidence type="ECO:0000256" key="7">
    <source>
        <dbReference type="ARBA" id="ARBA00023136"/>
    </source>
</evidence>
<dbReference type="EMBL" id="LWMT01000253">
    <property type="protein sequence ID" value="KZX11172.1"/>
    <property type="molecule type" value="Genomic_DNA"/>
</dbReference>
<evidence type="ECO:0000256" key="5">
    <source>
        <dbReference type="ARBA" id="ARBA00022692"/>
    </source>
</evidence>
<feature type="transmembrane region" description="Helical" evidence="8">
    <location>
        <begin position="127"/>
        <end position="149"/>
    </location>
</feature>
<dbReference type="OrthoDB" id="147743at2157"/>
<feature type="transmembrane region" description="Helical" evidence="8">
    <location>
        <begin position="65"/>
        <end position="87"/>
    </location>
</feature>
<evidence type="ECO:0000256" key="3">
    <source>
        <dbReference type="ARBA" id="ARBA00022448"/>
    </source>
</evidence>
<evidence type="ECO:0000313" key="9">
    <source>
        <dbReference type="EMBL" id="KZX11172.1"/>
    </source>
</evidence>
<evidence type="ECO:0000256" key="6">
    <source>
        <dbReference type="ARBA" id="ARBA00022989"/>
    </source>
</evidence>
<dbReference type="STRING" id="55758.MBFIL_15000"/>
<evidence type="ECO:0000313" key="10">
    <source>
        <dbReference type="Proteomes" id="UP000077066"/>
    </source>
</evidence>
<organism evidence="9 10">
    <name type="scientific">Methanobrevibacter filiformis</name>
    <dbReference type="NCBI Taxonomy" id="55758"/>
    <lineage>
        <taxon>Archaea</taxon>
        <taxon>Methanobacteriati</taxon>
        <taxon>Methanobacteriota</taxon>
        <taxon>Methanomada group</taxon>
        <taxon>Methanobacteria</taxon>
        <taxon>Methanobacteriales</taxon>
        <taxon>Methanobacteriaceae</taxon>
        <taxon>Methanobrevibacter</taxon>
    </lineage>
</organism>
<keyword evidence="3" id="KW-0813">Transport</keyword>
<evidence type="ECO:0000256" key="1">
    <source>
        <dbReference type="ARBA" id="ARBA00004651"/>
    </source>
</evidence>
<comment type="similarity">
    <text evidence="2">Belongs to the auxin efflux carrier (TC 2.A.69) family.</text>
</comment>
<feature type="transmembrane region" description="Helical" evidence="8">
    <location>
        <begin position="38"/>
        <end position="59"/>
    </location>
</feature>
<feature type="transmembrane region" description="Helical" evidence="8">
    <location>
        <begin position="6"/>
        <end position="26"/>
    </location>
</feature>
<protein>
    <submittedName>
        <fullName evidence="9">Putative transporter YfdV</fullName>
    </submittedName>
</protein>
<sequence length="301" mass="32562">MSAVLDTIISILVMVLLGYFLKRIKLLEFSDVGKLNNLVIYVAMPAMIFMALYTSNIGFLPKLAVMPLLGITTGTITGILAFTVLTIAKFSKIKKWSTVITVTLGNTAFLGFPVIIGVLGQTGLIRAIFYDIASLLTFLSLSIILMINFGGELKEVIKKIIGFPTLWAVILGISLNFFSIPIGAVLTNVLTYIGQATIPLVMITLGLSLDFKSLTENIKIASFASFFKLVVSPIIGFFVALAIGLSGLEYHVAIIEAAMSSGMLNLVLAITYDLDVKLTSNCLFITILFSFITLPIILTIV</sequence>
<keyword evidence="7 8" id="KW-0472">Membrane</keyword>
<dbReference type="PANTHER" id="PTHR36838:SF3">
    <property type="entry name" value="TRANSPORTER AUXIN EFFLUX CARRIER EC FAMILY"/>
    <property type="match status" value="1"/>
</dbReference>
<evidence type="ECO:0000256" key="8">
    <source>
        <dbReference type="SAM" id="Phobius"/>
    </source>
</evidence>
<dbReference type="Gene3D" id="1.20.1530.20">
    <property type="match status" value="1"/>
</dbReference>
<dbReference type="GO" id="GO:0005886">
    <property type="term" value="C:plasma membrane"/>
    <property type="evidence" value="ECO:0007669"/>
    <property type="project" value="UniProtKB-SubCell"/>
</dbReference>
<dbReference type="Pfam" id="PF03547">
    <property type="entry name" value="Mem_trans"/>
    <property type="match status" value="2"/>
</dbReference>
<gene>
    <name evidence="9" type="ORF">MBFIL_15000</name>
</gene>
<feature type="transmembrane region" description="Helical" evidence="8">
    <location>
        <begin position="250"/>
        <end position="270"/>
    </location>
</feature>
<dbReference type="PANTHER" id="PTHR36838">
    <property type="entry name" value="AUXIN EFFLUX CARRIER FAMILY PROTEIN"/>
    <property type="match status" value="1"/>
</dbReference>
<evidence type="ECO:0000256" key="4">
    <source>
        <dbReference type="ARBA" id="ARBA00022475"/>
    </source>
</evidence>
<proteinExistence type="inferred from homology"/>
<evidence type="ECO:0000256" key="2">
    <source>
        <dbReference type="ARBA" id="ARBA00010145"/>
    </source>
</evidence>
<dbReference type="GO" id="GO:0055085">
    <property type="term" value="P:transmembrane transport"/>
    <property type="evidence" value="ECO:0007669"/>
    <property type="project" value="InterPro"/>
</dbReference>
<dbReference type="InterPro" id="IPR004776">
    <property type="entry name" value="Mem_transp_PIN-like"/>
</dbReference>
<feature type="transmembrane region" description="Helical" evidence="8">
    <location>
        <begin position="223"/>
        <end position="244"/>
    </location>
</feature>